<evidence type="ECO:0008006" key="3">
    <source>
        <dbReference type="Google" id="ProtNLM"/>
    </source>
</evidence>
<protein>
    <recommendedName>
        <fullName evidence="3">F-box domain-containing protein</fullName>
    </recommendedName>
</protein>
<dbReference type="Proteomes" id="UP000054007">
    <property type="component" value="Unassembled WGS sequence"/>
</dbReference>
<accession>A0A0D7AY11</accession>
<evidence type="ECO:0000313" key="2">
    <source>
        <dbReference type="Proteomes" id="UP000054007"/>
    </source>
</evidence>
<dbReference type="OrthoDB" id="3172239at2759"/>
<proteinExistence type="predicted"/>
<keyword evidence="2" id="KW-1185">Reference proteome</keyword>
<reference evidence="1 2" key="1">
    <citation type="journal article" date="2015" name="Fungal Genet. Biol.">
        <title>Evolution of novel wood decay mechanisms in Agaricales revealed by the genome sequences of Fistulina hepatica and Cylindrobasidium torrendii.</title>
        <authorList>
            <person name="Floudas D."/>
            <person name="Held B.W."/>
            <person name="Riley R."/>
            <person name="Nagy L.G."/>
            <person name="Koehler G."/>
            <person name="Ransdell A.S."/>
            <person name="Younus H."/>
            <person name="Chow J."/>
            <person name="Chiniquy J."/>
            <person name="Lipzen A."/>
            <person name="Tritt A."/>
            <person name="Sun H."/>
            <person name="Haridas S."/>
            <person name="LaButti K."/>
            <person name="Ohm R.A."/>
            <person name="Kues U."/>
            <person name="Blanchette R.A."/>
            <person name="Grigoriev I.V."/>
            <person name="Minto R.E."/>
            <person name="Hibbett D.S."/>
        </authorList>
    </citation>
    <scope>NUCLEOTIDE SEQUENCE [LARGE SCALE GENOMIC DNA]</scope>
    <source>
        <strain evidence="1 2">FP15055 ss-10</strain>
    </source>
</reference>
<dbReference type="EMBL" id="KN880741">
    <property type="protein sequence ID" value="KIY62860.1"/>
    <property type="molecule type" value="Genomic_DNA"/>
</dbReference>
<evidence type="ECO:0000313" key="1">
    <source>
        <dbReference type="EMBL" id="KIY62860.1"/>
    </source>
</evidence>
<organism evidence="1 2">
    <name type="scientific">Cylindrobasidium torrendii FP15055 ss-10</name>
    <dbReference type="NCBI Taxonomy" id="1314674"/>
    <lineage>
        <taxon>Eukaryota</taxon>
        <taxon>Fungi</taxon>
        <taxon>Dikarya</taxon>
        <taxon>Basidiomycota</taxon>
        <taxon>Agaricomycotina</taxon>
        <taxon>Agaricomycetes</taxon>
        <taxon>Agaricomycetidae</taxon>
        <taxon>Agaricales</taxon>
        <taxon>Marasmiineae</taxon>
        <taxon>Physalacriaceae</taxon>
        <taxon>Cylindrobasidium</taxon>
    </lineage>
</organism>
<gene>
    <name evidence="1" type="ORF">CYLTODRAFT_494347</name>
</gene>
<sequence>MTDTEALVPSAKIPPGILSKVFSYACLDHIYLNSEPGPRPIQISLMHVNREWRQTALGCQSIWATLEMHFSWDDFEDDKSFDSFLALWSFALRCARDALLDITLHIVESRRDLHPREAAIIAEALPTSRQWRRATLVFFPDYRNDDLARKFAGLQGNLPYLESIDLHVRYSAPIEDTVTEAPLLRRASCTWMTSFVNLPWAQLTSVELQLNRYGVASLRVLETCPLLVTLSLQVFDAGGPLGTRVPPIEPPLNLQRVTEFSTNWDEWLYDSLVLPQLIILNVAQVAPWYDWMELGGNFLHPFVEHSGCSVRTLKLPRCDSEMVADLYASATNVQHLVIDTRGSEGRPVRNSRSPEYDVGQLPQILTALADINVLPSLRSVCVRYWSWHPILSLDAIIERLQNLVRARFQRGLERVFIDMESLSDEIDPRVSAKLVPPQEATEASPGILRELQEASNQYSPVINVRYTISDEPWKTRTLVQGDPVGLRQIPQDLRKDWWEGYYHGYVDASYVEQYTDWLRRTNYLPMIQTR</sequence>
<name>A0A0D7AY11_9AGAR</name>
<dbReference type="AlphaFoldDB" id="A0A0D7AY11"/>